<evidence type="ECO:0000313" key="6">
    <source>
        <dbReference type="Proteomes" id="UP000472264"/>
    </source>
</evidence>
<reference evidence="5" key="2">
    <citation type="submission" date="2025-08" db="UniProtKB">
        <authorList>
            <consortium name="Ensembl"/>
        </authorList>
    </citation>
    <scope>IDENTIFICATION</scope>
</reference>
<dbReference type="InterPro" id="IPR012943">
    <property type="entry name" value="Cnn_1N"/>
</dbReference>
<dbReference type="InterPro" id="IPR042791">
    <property type="entry name" value="CDK5RAP2"/>
</dbReference>
<feature type="compositionally biased region" description="Polar residues" evidence="3">
    <location>
        <begin position="158"/>
        <end position="169"/>
    </location>
</feature>
<dbReference type="GO" id="GO:0046600">
    <property type="term" value="P:negative regulation of centriole replication"/>
    <property type="evidence" value="ECO:0007669"/>
    <property type="project" value="TreeGrafter"/>
</dbReference>
<dbReference type="GO" id="GO:0007059">
    <property type="term" value="P:chromosome segregation"/>
    <property type="evidence" value="ECO:0007669"/>
    <property type="project" value="TreeGrafter"/>
</dbReference>
<feature type="region of interest" description="Disordered" evidence="3">
    <location>
        <begin position="123"/>
        <end position="169"/>
    </location>
</feature>
<keyword evidence="2" id="KW-0963">Cytoplasm</keyword>
<evidence type="ECO:0000313" key="5">
    <source>
        <dbReference type="Ensembl" id="ENSENLP00000039001.1"/>
    </source>
</evidence>
<keyword evidence="6" id="KW-1185">Reference proteome</keyword>
<dbReference type="InParanoid" id="A0A665W561"/>
<proteinExistence type="predicted"/>
<accession>A0A665W561</accession>
<dbReference type="GO" id="GO:0043015">
    <property type="term" value="F:gamma-tubulin binding"/>
    <property type="evidence" value="ECO:0007669"/>
    <property type="project" value="TreeGrafter"/>
</dbReference>
<dbReference type="GO" id="GO:0005737">
    <property type="term" value="C:cytoplasm"/>
    <property type="evidence" value="ECO:0007669"/>
    <property type="project" value="UniProtKB-SubCell"/>
</dbReference>
<dbReference type="GO" id="GO:0007099">
    <property type="term" value="P:centriole replication"/>
    <property type="evidence" value="ECO:0007669"/>
    <property type="project" value="TreeGrafter"/>
</dbReference>
<dbReference type="GO" id="GO:0035371">
    <property type="term" value="C:microtubule plus-end"/>
    <property type="evidence" value="ECO:0007669"/>
    <property type="project" value="TreeGrafter"/>
</dbReference>
<dbReference type="GO" id="GO:0000132">
    <property type="term" value="P:establishment of mitotic spindle orientation"/>
    <property type="evidence" value="ECO:0007669"/>
    <property type="project" value="TreeGrafter"/>
</dbReference>
<protein>
    <recommendedName>
        <fullName evidence="4">Centrosomin N-terminal motif 1 domain-containing protein</fullName>
    </recommendedName>
</protein>
<dbReference type="Pfam" id="PF07989">
    <property type="entry name" value="Cnn_1N"/>
    <property type="match status" value="1"/>
</dbReference>
<organism evidence="5 6">
    <name type="scientific">Echeneis naucrates</name>
    <name type="common">Live sharksucker</name>
    <dbReference type="NCBI Taxonomy" id="173247"/>
    <lineage>
        <taxon>Eukaryota</taxon>
        <taxon>Metazoa</taxon>
        <taxon>Chordata</taxon>
        <taxon>Craniata</taxon>
        <taxon>Vertebrata</taxon>
        <taxon>Euteleostomi</taxon>
        <taxon>Actinopterygii</taxon>
        <taxon>Neopterygii</taxon>
        <taxon>Teleostei</taxon>
        <taxon>Neoteleostei</taxon>
        <taxon>Acanthomorphata</taxon>
        <taxon>Carangaria</taxon>
        <taxon>Carangiformes</taxon>
        <taxon>Echeneidae</taxon>
        <taxon>Echeneis</taxon>
    </lineage>
</organism>
<dbReference type="Ensembl" id="ENSENLT00000040023.1">
    <property type="protein sequence ID" value="ENSENLP00000039001.1"/>
    <property type="gene ID" value="ENSENLG00000016824.1"/>
</dbReference>
<dbReference type="OMA" id="HCEERQQ"/>
<dbReference type="PANTHER" id="PTHR46930">
    <property type="entry name" value="CDK5 REGULATORY SUBUNIT-ASSOCIATED PROTEIN 2"/>
    <property type="match status" value="1"/>
</dbReference>
<evidence type="ECO:0000256" key="1">
    <source>
        <dbReference type="ARBA" id="ARBA00004496"/>
    </source>
</evidence>
<reference evidence="5" key="3">
    <citation type="submission" date="2025-09" db="UniProtKB">
        <authorList>
            <consortium name="Ensembl"/>
        </authorList>
    </citation>
    <scope>IDENTIFICATION</scope>
</reference>
<dbReference type="Proteomes" id="UP000472264">
    <property type="component" value="Chromosome 4"/>
</dbReference>
<evidence type="ECO:0000256" key="2">
    <source>
        <dbReference type="ARBA" id="ARBA00022490"/>
    </source>
</evidence>
<dbReference type="GO" id="GO:0000242">
    <property type="term" value="C:pericentriolar material"/>
    <property type="evidence" value="ECO:0007669"/>
    <property type="project" value="TreeGrafter"/>
</dbReference>
<evidence type="ECO:0000259" key="4">
    <source>
        <dbReference type="Pfam" id="PF07989"/>
    </source>
</evidence>
<name>A0A665W561_ECHNA</name>
<comment type="subcellular location">
    <subcellularLocation>
        <location evidence="1">Cytoplasm</location>
    </subcellularLocation>
</comment>
<evidence type="ECO:0000256" key="3">
    <source>
        <dbReference type="SAM" id="MobiDB-lite"/>
    </source>
</evidence>
<dbReference type="GO" id="GO:0008017">
    <property type="term" value="F:microtubule binding"/>
    <property type="evidence" value="ECO:0007669"/>
    <property type="project" value="TreeGrafter"/>
</dbReference>
<dbReference type="AlphaFoldDB" id="A0A665W561"/>
<dbReference type="GO" id="GO:0090266">
    <property type="term" value="P:regulation of mitotic cell cycle spindle assembly checkpoint"/>
    <property type="evidence" value="ECO:0007669"/>
    <property type="project" value="TreeGrafter"/>
</dbReference>
<feature type="compositionally biased region" description="Basic and acidic residues" evidence="3">
    <location>
        <begin position="134"/>
        <end position="151"/>
    </location>
</feature>
<reference evidence="5" key="1">
    <citation type="submission" date="2021-04" db="EMBL/GenBank/DDBJ databases">
        <authorList>
            <consortium name="Wellcome Sanger Institute Data Sharing"/>
        </authorList>
    </citation>
    <scope>NUCLEOTIDE SEQUENCE [LARGE SCALE GENOMIC DNA]</scope>
</reference>
<dbReference type="GO" id="GO:0097431">
    <property type="term" value="C:mitotic spindle pole"/>
    <property type="evidence" value="ECO:0007669"/>
    <property type="project" value="TreeGrafter"/>
</dbReference>
<feature type="domain" description="Centrosomin N-terminal motif 1" evidence="4">
    <location>
        <begin position="12"/>
        <end position="76"/>
    </location>
</feature>
<dbReference type="PANTHER" id="PTHR46930:SF1">
    <property type="entry name" value="CDK5 REGULATORY SUBUNIT-ASSOCIATED PROTEIN 2"/>
    <property type="match status" value="1"/>
</dbReference>
<dbReference type="GO" id="GO:0001578">
    <property type="term" value="P:microtubule bundle formation"/>
    <property type="evidence" value="ECO:0007669"/>
    <property type="project" value="TreeGrafter"/>
</dbReference>
<sequence length="169" mass="19649">MSNSAFRGYRTISQHLNDLKKENFSLKLRIYFLEEKIQQKFEESSDDVHKRNIELKVEVESLKRELEDKSQHLCSTTAPLSNQNEAELQRRLAERQEEISHMQEILETKVQLLQEEAELARAEAEKMASLADSESQRRLALEREMVERMEESGGEGGLSTQQALANRDR</sequence>